<dbReference type="InterPro" id="IPR030392">
    <property type="entry name" value="S74_ICA"/>
</dbReference>
<evidence type="ECO:0000256" key="1">
    <source>
        <dbReference type="SAM" id="Coils"/>
    </source>
</evidence>
<feature type="coiled-coil region" evidence="1">
    <location>
        <begin position="1601"/>
        <end position="1628"/>
    </location>
</feature>
<keyword evidence="1" id="KW-0175">Coiled coil</keyword>
<dbReference type="RefSeq" id="WP_173769286.1">
    <property type="nucleotide sequence ID" value="NZ_JAAITS010000004.1"/>
</dbReference>
<name>A0ABX2H2A7_9FIRM</name>
<reference evidence="3 4" key="1">
    <citation type="journal article" date="2020" name="Cell Host Microbe">
        <title>Functional and Genomic Variation between Human-Derived Isolates of Lachnospiraceae Reveals Inter- and Intra-Species Diversity.</title>
        <authorList>
            <person name="Sorbara M.T."/>
            <person name="Littmann E.R."/>
            <person name="Fontana E."/>
            <person name="Moody T.U."/>
            <person name="Kohout C.E."/>
            <person name="Gjonbalaj M."/>
            <person name="Eaton V."/>
            <person name="Seok R."/>
            <person name="Leiner I.M."/>
            <person name="Pamer E.G."/>
        </authorList>
    </citation>
    <scope>NUCLEOTIDE SEQUENCE [LARGE SCALE GENOMIC DNA]</scope>
    <source>
        <strain evidence="3 4">MSK.17.74</strain>
    </source>
</reference>
<organism evidence="3 4">
    <name type="scientific">Blautia faecis</name>
    <dbReference type="NCBI Taxonomy" id="871665"/>
    <lineage>
        <taxon>Bacteria</taxon>
        <taxon>Bacillati</taxon>
        <taxon>Bacillota</taxon>
        <taxon>Clostridia</taxon>
        <taxon>Lachnospirales</taxon>
        <taxon>Lachnospiraceae</taxon>
        <taxon>Blautia</taxon>
    </lineage>
</organism>
<keyword evidence="4" id="KW-1185">Reference proteome</keyword>
<dbReference type="Pfam" id="PF13884">
    <property type="entry name" value="Peptidase_S74"/>
    <property type="match status" value="1"/>
</dbReference>
<protein>
    <recommendedName>
        <fullName evidence="2">Peptidase S74 domain-containing protein</fullName>
    </recommendedName>
</protein>
<feature type="domain" description="Peptidase S74" evidence="2">
    <location>
        <begin position="1525"/>
        <end position="1622"/>
    </location>
</feature>
<sequence>MTFNYDYFGLTEPARIYLCKTDNTIICELNGIDLPTVPYTRQLNNFDTIQFDVHKYINGEESNGYDLLDEAMYILVDGVGYFRMSYPEVSNDGFDEYKTVTAQSCECELALKTLKNFKINTGETDSREYLINGNVKETDEGVKVAVKNIILYDELYKDFSLLDIAIEKVFGWKIGWVDQAIRVTEVIETKVNDDGTVTTTSQMVDSKRSFDIDSKNVYAFLTQDVSKKFECIFDFNIMTRTINVYSVKDYGKDSNVFISYRNLIQTLNYAPAQEDNIMTRFEVRGGDDLTIDAVNFGSSTIENLSYYLSTKHVSQGLIDRYNQWLSKLDEARKKYMYYNRQYSLYMEKRDEINLRVPNDGLNNNWKQFTVKDLRTIKKKYTTYMDALKDVNLGYWDEKNQKWLNKGAEQDYIVYQGILEIIDKTIEYKNNTDPTQDDKKSNEVDDLIEEWNTNWDLFGLQELKTKEKTYLNNIDALKAYKKAWKDLSEDEKGHLTESNYNISHNKYLKYWEYEYGKDENGNLYTEPEKGGCSGAIKQRQGEYDDIQRLMNGFSKNMSEVAAINDKENCGIFTKEDLETLNKLYNETDYVNDNIITISTNTAAEIINTQYELFQDATTELSKVCQPQLSFTLTMDNIFAIPGFKEWQGNFDIGNFIHLSFDKDDQYFLKLRISSLTFNPCVIENDFQIEFTNMISYNGGRDDFAVLLDDTVSTAKDQITGSVKSKLDTSGIEVSDALIKAMVSSTRFSNAVSNGVFDTINANTGAFGQVISKMVNARDMMANSGLFETINVDATTSKLVLALDINATRISAGTLSVDRLIIRGEKNSIMYSFNESLGAVESKNIPPEDYDKYYMGGKNIQAHTITADQILANSLTASEITTDDLRGINGWINLHSGTFTFYGKSEKVIIDDINKDKKLLDNYISSWESPRGTSGDDLRYKESMSFSPIGLNQEKLKSKIEELKPYTTDSSEVLTTLQKSTLIRFLGELDNYIIWLNVNDKIYKENKSASTLNQMTRTDLEKEFGINTLSDAERTTKYNLIKNYVGIKEASEEDNSAGLMAWNGQTLTVRGDIIANNLVLGADVKIHESNIGDLTNYITTNGLENKLKDYSTTEEIKSGGLAFIVSNNGEIGNYDSSMPLPDNTEGYFRVNTKGLMVAQNAVIYGKLYSSEGLIAGWNITGDALSKGSGYAVANTSSSKNAYFGNSGLSISDKFIVDSEGNVNAKSGTFSGTIYASAGTFSGELKAATGSFSGNITASTGSIGPWNINSDAIYKGNGYNAGVPGNAYFGNSGLSISDKFIVDSEGNMTATDATISGTITASSGKIGLFNISNDGSIYNKPYGTAGSGSDSCGLSVTSGKYAFWAGSGAFYVNQDGSMHCSNADILGGITSKGNNTITELRNGQLSMKYDYGISDVEPLPKLLMGLDGNNEPYLYFYSVAPYTSVSISGGIIRGTLNGNVTGDVSGNVNGYIINSESTSYRPAICTSTDDGGKYYVSIIRTNVDNKITIRGKWDYQKFETRTFQLTTSDRRLKRNIKNTNIDNALSQILKINHREFIWKESNNYIDLGYIAQELEDINPNMVIKPSESNEPYGVNTFYMESLITKSIQEMYAELKAENKQLKQRIEYLEQQIN</sequence>
<dbReference type="EMBL" id="JAAITS010000004">
    <property type="protein sequence ID" value="NSG84299.1"/>
    <property type="molecule type" value="Genomic_DNA"/>
</dbReference>
<comment type="caution">
    <text evidence="3">The sequence shown here is derived from an EMBL/GenBank/DDBJ whole genome shotgun (WGS) entry which is preliminary data.</text>
</comment>
<dbReference type="PROSITE" id="PS51688">
    <property type="entry name" value="ICA"/>
    <property type="match status" value="1"/>
</dbReference>
<evidence type="ECO:0000313" key="3">
    <source>
        <dbReference type="EMBL" id="NSG84299.1"/>
    </source>
</evidence>
<gene>
    <name evidence="3" type="ORF">G5B17_02345</name>
</gene>
<accession>A0ABX2H2A7</accession>
<evidence type="ECO:0000313" key="4">
    <source>
        <dbReference type="Proteomes" id="UP001644719"/>
    </source>
</evidence>
<dbReference type="Proteomes" id="UP001644719">
    <property type="component" value="Unassembled WGS sequence"/>
</dbReference>
<proteinExistence type="predicted"/>
<evidence type="ECO:0000259" key="2">
    <source>
        <dbReference type="PROSITE" id="PS51688"/>
    </source>
</evidence>